<keyword evidence="3" id="KW-1185">Reference proteome</keyword>
<dbReference type="KEGG" id="kbi:30207642"/>
<dbReference type="OrthoDB" id="2561307at2759"/>
<reference evidence="2" key="2">
    <citation type="submission" date="2013-07" db="EMBL/GenBank/DDBJ databases">
        <authorList>
            <consortium name="The Broad Institute Genome Sequencing Platform"/>
            <person name="Cuomo C."/>
            <person name="Litvintseva A."/>
            <person name="Chen Y."/>
            <person name="Heitman J."/>
            <person name="Sun S."/>
            <person name="Springer D."/>
            <person name="Dromer F."/>
            <person name="Young S.K."/>
            <person name="Zeng Q."/>
            <person name="Gargeya S."/>
            <person name="Fitzgerald M."/>
            <person name="Abouelleil A."/>
            <person name="Alvarado L."/>
            <person name="Berlin A.M."/>
            <person name="Chapman S.B."/>
            <person name="Dewar J."/>
            <person name="Goldberg J."/>
            <person name="Griggs A."/>
            <person name="Gujja S."/>
            <person name="Hansen M."/>
            <person name="Howarth C."/>
            <person name="Imamovic A."/>
            <person name="Larimer J."/>
            <person name="McCowan C."/>
            <person name="Murphy C."/>
            <person name="Pearson M."/>
            <person name="Priest M."/>
            <person name="Roberts A."/>
            <person name="Saif S."/>
            <person name="Shea T."/>
            <person name="Sykes S."/>
            <person name="Wortman J."/>
            <person name="Nusbaum C."/>
            <person name="Birren B."/>
        </authorList>
    </citation>
    <scope>NUCLEOTIDE SEQUENCE</scope>
    <source>
        <strain evidence="2">CBS 10118</strain>
    </source>
</reference>
<dbReference type="Gene3D" id="3.10.450.50">
    <property type="match status" value="1"/>
</dbReference>
<dbReference type="Proteomes" id="UP000092730">
    <property type="component" value="Chromosome 2"/>
</dbReference>
<evidence type="ECO:0008006" key="4">
    <source>
        <dbReference type="Google" id="ProtNLM"/>
    </source>
</evidence>
<name>A0A1B9GBI9_9TREE</name>
<gene>
    <name evidence="1" type="ORF">I302_03243</name>
    <name evidence="2" type="ORF">I302_104538</name>
</gene>
<dbReference type="VEuPathDB" id="FungiDB:I302_03243"/>
<sequence length="141" mass="16272">MTLTKEYVENIFEHGRKHEMEEMFSYIREDADFTIGNPGYKSTFVSGHYTSRSEYQKAVLPFYSLFAAPPVQVIERLLVIGNTAVCETRNEGVGKKTGQHYVNPVCIIMDFDDDAEKPRTKRVKEYFDSALIQHVHDTNKD</sequence>
<dbReference type="EMBL" id="CP144542">
    <property type="protein sequence ID" value="WVW82527.1"/>
    <property type="molecule type" value="Genomic_DNA"/>
</dbReference>
<evidence type="ECO:0000313" key="3">
    <source>
        <dbReference type="Proteomes" id="UP000092730"/>
    </source>
</evidence>
<dbReference type="RefSeq" id="XP_019049454.1">
    <property type="nucleotide sequence ID" value="XM_019189892.1"/>
</dbReference>
<evidence type="ECO:0000313" key="2">
    <source>
        <dbReference type="EMBL" id="WVW82527.1"/>
    </source>
</evidence>
<protein>
    <recommendedName>
        <fullName evidence="4">SnoaL-like domain-containing protein</fullName>
    </recommendedName>
</protein>
<reference evidence="1" key="3">
    <citation type="submission" date="2014-01" db="EMBL/GenBank/DDBJ databases">
        <title>Evolution of pathogenesis and genome organization in the Tremellales.</title>
        <authorList>
            <person name="Cuomo C."/>
            <person name="Litvintseva A."/>
            <person name="Heitman J."/>
            <person name="Chen Y."/>
            <person name="Sun S."/>
            <person name="Springer D."/>
            <person name="Dromer F."/>
            <person name="Young S."/>
            <person name="Zeng Q."/>
            <person name="Chapman S."/>
            <person name="Gujja S."/>
            <person name="Saif S."/>
            <person name="Birren B."/>
        </authorList>
    </citation>
    <scope>NUCLEOTIDE SEQUENCE</scope>
    <source>
        <strain evidence="1">CBS 10118</strain>
    </source>
</reference>
<dbReference type="SUPFAM" id="SSF54427">
    <property type="entry name" value="NTF2-like"/>
    <property type="match status" value="1"/>
</dbReference>
<organism evidence="1">
    <name type="scientific">Kwoniella bestiolae CBS 10118</name>
    <dbReference type="NCBI Taxonomy" id="1296100"/>
    <lineage>
        <taxon>Eukaryota</taxon>
        <taxon>Fungi</taxon>
        <taxon>Dikarya</taxon>
        <taxon>Basidiomycota</taxon>
        <taxon>Agaricomycotina</taxon>
        <taxon>Tremellomycetes</taxon>
        <taxon>Tremellales</taxon>
        <taxon>Cryptococcaceae</taxon>
        <taxon>Kwoniella</taxon>
    </lineage>
</organism>
<dbReference type="EMBL" id="KI894019">
    <property type="protein sequence ID" value="OCF28384.1"/>
    <property type="molecule type" value="Genomic_DNA"/>
</dbReference>
<proteinExistence type="predicted"/>
<dbReference type="InterPro" id="IPR032710">
    <property type="entry name" value="NTF2-like_dom_sf"/>
</dbReference>
<accession>A0A1B9GBI9</accession>
<reference evidence="1" key="1">
    <citation type="submission" date="2013-07" db="EMBL/GenBank/DDBJ databases">
        <title>The Genome Sequence of Cryptococcus bestiolae CBS10118.</title>
        <authorList>
            <consortium name="The Broad Institute Genome Sequencing Platform"/>
            <person name="Cuomo C."/>
            <person name="Litvintseva A."/>
            <person name="Chen Y."/>
            <person name="Heitman J."/>
            <person name="Sun S."/>
            <person name="Springer D."/>
            <person name="Dromer F."/>
            <person name="Young S.K."/>
            <person name="Zeng Q."/>
            <person name="Gargeya S."/>
            <person name="Fitzgerald M."/>
            <person name="Abouelleil A."/>
            <person name="Alvarado L."/>
            <person name="Berlin A.M."/>
            <person name="Chapman S.B."/>
            <person name="Dewar J."/>
            <person name="Goldberg J."/>
            <person name="Griggs A."/>
            <person name="Gujja S."/>
            <person name="Hansen M."/>
            <person name="Howarth C."/>
            <person name="Imamovic A."/>
            <person name="Larimer J."/>
            <person name="McCowan C."/>
            <person name="Murphy C."/>
            <person name="Pearson M."/>
            <person name="Priest M."/>
            <person name="Roberts A."/>
            <person name="Saif S."/>
            <person name="Shea T."/>
            <person name="Sykes S."/>
            <person name="Wortman J."/>
            <person name="Nusbaum C."/>
            <person name="Birren B."/>
        </authorList>
    </citation>
    <scope>NUCLEOTIDE SEQUENCE [LARGE SCALE GENOMIC DNA]</scope>
    <source>
        <strain evidence="1">CBS 10118</strain>
    </source>
</reference>
<dbReference type="GeneID" id="30207642"/>
<evidence type="ECO:0000313" key="1">
    <source>
        <dbReference type="EMBL" id="OCF28384.1"/>
    </source>
</evidence>
<dbReference type="AlphaFoldDB" id="A0A1B9GBI9"/>
<reference evidence="2" key="4">
    <citation type="submission" date="2024-02" db="EMBL/GenBank/DDBJ databases">
        <title>Comparative genomics of Cryptococcus and Kwoniella reveals pathogenesis evolution and contrasting modes of karyotype evolution via chromosome fusion or intercentromeric recombination.</title>
        <authorList>
            <person name="Coelho M.A."/>
            <person name="David-Palma M."/>
            <person name="Shea T."/>
            <person name="Bowers K."/>
            <person name="McGinley-Smith S."/>
            <person name="Mohammad A.W."/>
            <person name="Gnirke A."/>
            <person name="Yurkov A.M."/>
            <person name="Nowrousian M."/>
            <person name="Sun S."/>
            <person name="Cuomo C.A."/>
            <person name="Heitman J."/>
        </authorList>
    </citation>
    <scope>NUCLEOTIDE SEQUENCE</scope>
    <source>
        <strain evidence="2">CBS 10118</strain>
    </source>
</reference>